<dbReference type="Gene3D" id="2.40.170.20">
    <property type="entry name" value="TonB-dependent receptor, beta-barrel domain"/>
    <property type="match status" value="1"/>
</dbReference>
<feature type="chain" id="PRO_5007493120" evidence="13">
    <location>
        <begin position="30"/>
        <end position="711"/>
    </location>
</feature>
<evidence type="ECO:0000256" key="6">
    <source>
        <dbReference type="ARBA" id="ARBA00022729"/>
    </source>
</evidence>
<protein>
    <submittedName>
        <fullName evidence="16">Ligand-gated TonB-dependent outer membrane channel</fullName>
    </submittedName>
</protein>
<feature type="domain" description="TonB-dependent receptor plug" evidence="15">
    <location>
        <begin position="67"/>
        <end position="176"/>
    </location>
</feature>
<dbReference type="GO" id="GO:0009279">
    <property type="term" value="C:cell outer membrane"/>
    <property type="evidence" value="ECO:0007669"/>
    <property type="project" value="UniProtKB-SubCell"/>
</dbReference>
<reference evidence="16 17" key="1">
    <citation type="journal article" date="2016" name="Front. Microbiol.">
        <title>Genomic Insight into the Host-Endosymbiont Relationship of Endozoicomonas montiporae CL-33(T) with its Coral Host.</title>
        <authorList>
            <person name="Ding J.-Y."/>
            <person name="Shiu J.-H."/>
            <person name="Chen W.-M."/>
            <person name="Chiang Y.-R."/>
            <person name="Tang S.-L."/>
        </authorList>
    </citation>
    <scope>NUCLEOTIDE SEQUENCE [LARGE SCALE GENOMIC DNA]</scope>
    <source>
        <strain evidence="16 17">CL-33</strain>
    </source>
</reference>
<keyword evidence="10 11" id="KW-0998">Cell outer membrane</keyword>
<evidence type="ECO:0000256" key="11">
    <source>
        <dbReference type="PROSITE-ProRule" id="PRU01360"/>
    </source>
</evidence>
<dbReference type="GO" id="GO:0015344">
    <property type="term" value="F:siderophore uptake transmembrane transporter activity"/>
    <property type="evidence" value="ECO:0007669"/>
    <property type="project" value="TreeGrafter"/>
</dbReference>
<accession>A0A142B7R6</accession>
<dbReference type="Pfam" id="PF00593">
    <property type="entry name" value="TonB_dep_Rec_b-barrel"/>
    <property type="match status" value="1"/>
</dbReference>
<feature type="signal peptide" evidence="13">
    <location>
        <begin position="1"/>
        <end position="29"/>
    </location>
</feature>
<dbReference type="AlphaFoldDB" id="A0A142B7R6"/>
<evidence type="ECO:0000256" key="5">
    <source>
        <dbReference type="ARBA" id="ARBA00022692"/>
    </source>
</evidence>
<evidence type="ECO:0000313" key="16">
    <source>
        <dbReference type="EMBL" id="AMO54792.1"/>
    </source>
</evidence>
<evidence type="ECO:0000259" key="15">
    <source>
        <dbReference type="Pfam" id="PF07715"/>
    </source>
</evidence>
<dbReference type="OrthoDB" id="9758929at2"/>
<keyword evidence="7 12" id="KW-0798">TonB box</keyword>
<organism evidence="16 17">
    <name type="scientific">Endozoicomonas montiporae CL-33</name>
    <dbReference type="NCBI Taxonomy" id="570277"/>
    <lineage>
        <taxon>Bacteria</taxon>
        <taxon>Pseudomonadati</taxon>
        <taxon>Pseudomonadota</taxon>
        <taxon>Gammaproteobacteria</taxon>
        <taxon>Oceanospirillales</taxon>
        <taxon>Endozoicomonadaceae</taxon>
        <taxon>Endozoicomonas</taxon>
    </lineage>
</organism>
<sequence length="711" mass="80358">MIPWSGILKTQLLPTILASSLLLAINAQADHPVKEPDNDDFLDFSLEELISLDIPDVTSVSRKKQRLMDSAAAIFVITSEDILRSGVTSIPEALRMVPGMQVARFNGNTWSISTRGFNYIFANKLLVLIDGRTVYSPLFSGVNWDVQDTLMEDIDRIEVIRGPGAALWGANAVNGVINVITKKAADTQGNLVSLGAGNEEKAFGAYRHGGEFGETGYYKVYFKAFERDGLAKADGSDANDDWKMKRAGFRTEWKPTADTDLTFLGDIYEGTTRPILKIFDKNDPFAGNNGIQRLENTDRDQRGGNLIAHWKKTISDAEDYSLRAVLDDYQNFDYRITEKRQSFDLEFQHYFQPLENHDLVWGASFRRTWYQLSDMRYIEHRDKDGNKKDSRQDNLYSLFAQDDITLNKSWNVSFSARYEHNAFTGEEFQPNAKLTWKATEDRTFWASVSKAVKTPSVSETAVFSDNITFASIGSPFIVSIAGNRDLNSEELNAFELGYREQFGSSFRLDITGFYNQYENIVAYVSDTKCPDGSMPLNPQAFPICLSGNNSLLRFPTTLVNGLDATTYGLEVVADWQAKDWWKLQFTYGWLQVDASHNANSPALASALQANEQLVENLSAKNTMNLRSSMNLPNQWYFDVWVRGISNLKDADVSGYTALDLRLAKKINDNLEFSIVAQNLFDKQRAEFSEIFSGLDATEIEESWYAQVRWSF</sequence>
<dbReference type="PANTHER" id="PTHR30069">
    <property type="entry name" value="TONB-DEPENDENT OUTER MEMBRANE RECEPTOR"/>
    <property type="match status" value="1"/>
</dbReference>
<dbReference type="SUPFAM" id="SSF56935">
    <property type="entry name" value="Porins"/>
    <property type="match status" value="1"/>
</dbReference>
<comment type="similarity">
    <text evidence="2">Belongs to the TonB-dependent receptor family. Hemoglobin/haptoglobin binding protein subfamily.</text>
</comment>
<evidence type="ECO:0000313" key="17">
    <source>
        <dbReference type="Proteomes" id="UP000071065"/>
    </source>
</evidence>
<evidence type="ECO:0000256" key="8">
    <source>
        <dbReference type="ARBA" id="ARBA00023136"/>
    </source>
</evidence>
<keyword evidence="6 13" id="KW-0732">Signal</keyword>
<dbReference type="PANTHER" id="PTHR30069:SF29">
    <property type="entry name" value="HEMOGLOBIN AND HEMOGLOBIN-HAPTOGLOBIN-BINDING PROTEIN 1-RELATED"/>
    <property type="match status" value="1"/>
</dbReference>
<dbReference type="InterPro" id="IPR037066">
    <property type="entry name" value="Plug_dom_sf"/>
</dbReference>
<name>A0A142B7R6_9GAMM</name>
<keyword evidence="8 11" id="KW-0472">Membrane</keyword>
<evidence type="ECO:0000256" key="12">
    <source>
        <dbReference type="RuleBase" id="RU003357"/>
    </source>
</evidence>
<gene>
    <name evidence="16" type="primary">btuB1</name>
    <name evidence="16" type="ORF">EZMO1_0545</name>
</gene>
<proteinExistence type="inferred from homology"/>
<dbReference type="PROSITE" id="PS52016">
    <property type="entry name" value="TONB_DEPENDENT_REC_3"/>
    <property type="match status" value="1"/>
</dbReference>
<evidence type="ECO:0000256" key="10">
    <source>
        <dbReference type="ARBA" id="ARBA00023237"/>
    </source>
</evidence>
<dbReference type="Pfam" id="PF07715">
    <property type="entry name" value="Plug"/>
    <property type="match status" value="1"/>
</dbReference>
<evidence type="ECO:0000256" key="13">
    <source>
        <dbReference type="SAM" id="SignalP"/>
    </source>
</evidence>
<feature type="domain" description="TonB-dependent receptor-like beta-barrel" evidence="14">
    <location>
        <begin position="269"/>
        <end position="679"/>
    </location>
</feature>
<evidence type="ECO:0000256" key="4">
    <source>
        <dbReference type="ARBA" id="ARBA00022452"/>
    </source>
</evidence>
<dbReference type="STRING" id="570277.EZMO1_0545"/>
<comment type="subcellular location">
    <subcellularLocation>
        <location evidence="1 11">Cell outer membrane</location>
        <topology evidence="1 11">Multi-pass membrane protein</topology>
    </subcellularLocation>
</comment>
<keyword evidence="9" id="KW-0675">Receptor</keyword>
<dbReference type="Proteomes" id="UP000071065">
    <property type="component" value="Chromosome"/>
</dbReference>
<evidence type="ECO:0000256" key="1">
    <source>
        <dbReference type="ARBA" id="ARBA00004571"/>
    </source>
</evidence>
<dbReference type="CDD" id="cd01347">
    <property type="entry name" value="ligand_gated_channel"/>
    <property type="match status" value="1"/>
</dbReference>
<keyword evidence="4 11" id="KW-1134">Transmembrane beta strand</keyword>
<evidence type="ECO:0000256" key="7">
    <source>
        <dbReference type="ARBA" id="ARBA00023077"/>
    </source>
</evidence>
<dbReference type="PATRIC" id="fig|570277.3.peg.588"/>
<evidence type="ECO:0000256" key="3">
    <source>
        <dbReference type="ARBA" id="ARBA00022448"/>
    </source>
</evidence>
<dbReference type="InterPro" id="IPR000531">
    <property type="entry name" value="Beta-barrel_TonB"/>
</dbReference>
<dbReference type="InterPro" id="IPR036942">
    <property type="entry name" value="Beta-barrel_TonB_sf"/>
</dbReference>
<dbReference type="KEGG" id="emp:EZMO1_0545"/>
<evidence type="ECO:0000256" key="9">
    <source>
        <dbReference type="ARBA" id="ARBA00023170"/>
    </source>
</evidence>
<evidence type="ECO:0000259" key="14">
    <source>
        <dbReference type="Pfam" id="PF00593"/>
    </source>
</evidence>
<dbReference type="GO" id="GO:0044718">
    <property type="term" value="P:siderophore transmembrane transport"/>
    <property type="evidence" value="ECO:0007669"/>
    <property type="project" value="TreeGrafter"/>
</dbReference>
<keyword evidence="3 11" id="KW-0813">Transport</keyword>
<dbReference type="InterPro" id="IPR012910">
    <property type="entry name" value="Plug_dom"/>
</dbReference>
<evidence type="ECO:0000256" key="2">
    <source>
        <dbReference type="ARBA" id="ARBA00008143"/>
    </source>
</evidence>
<dbReference type="InterPro" id="IPR039426">
    <property type="entry name" value="TonB-dep_rcpt-like"/>
</dbReference>
<keyword evidence="5 11" id="KW-0812">Transmembrane</keyword>
<dbReference type="Gene3D" id="2.170.130.10">
    <property type="entry name" value="TonB-dependent receptor, plug domain"/>
    <property type="match status" value="1"/>
</dbReference>
<dbReference type="EMBL" id="CP013251">
    <property type="protein sequence ID" value="AMO54792.1"/>
    <property type="molecule type" value="Genomic_DNA"/>
</dbReference>